<feature type="transmembrane region" description="Helical" evidence="3">
    <location>
        <begin position="252"/>
        <end position="276"/>
    </location>
</feature>
<dbReference type="PANTHER" id="PTHR31807:SF27">
    <property type="entry name" value="QWRF MOTIF-CONTAINING PROTEIN 7"/>
    <property type="match status" value="1"/>
</dbReference>
<feature type="compositionally biased region" description="Low complexity" evidence="2">
    <location>
        <begin position="50"/>
        <end position="60"/>
    </location>
</feature>
<protein>
    <recommendedName>
        <fullName evidence="5">QWRF motif-containing protein 7</fullName>
    </recommendedName>
</protein>
<accession>A0A0B2QYJ7</accession>
<feature type="region of interest" description="Disordered" evidence="2">
    <location>
        <begin position="1"/>
        <end position="27"/>
    </location>
</feature>
<dbReference type="Proteomes" id="UP000053555">
    <property type="component" value="Unassembled WGS sequence"/>
</dbReference>
<keyword evidence="3" id="KW-0472">Membrane</keyword>
<dbReference type="Pfam" id="PF04484">
    <property type="entry name" value="QWRF"/>
    <property type="match status" value="1"/>
</dbReference>
<name>A0A0B2QYJ7_GLYSO</name>
<dbReference type="EMBL" id="KN654915">
    <property type="protein sequence ID" value="KHN24873.1"/>
    <property type="molecule type" value="Genomic_DNA"/>
</dbReference>
<dbReference type="AlphaFoldDB" id="A0A0B2QYJ7"/>
<sequence>MQRGVSPDINNVGASKRTTSTIKSPSAWALSPGRWSLNSSVWPQPPAKANDGGNNNSSSSVGGRVIKVLKYLKQRKVSSVQEEEYYRFRILHNRLLQLRFINARAEVVRANVKNIAEIQLFSVWLRILMLRKITIQKSIELRKIKQVIKLYHILDGQLYLLTEWAQLERRNQESVGRLTRKLTALSNILPLTHTVKVDTESVFEALNTAVQVMESVEPLIAKNHETKVERILYQITELTTTLKQEEEYLQELLGLVPVISTLLVSLTYTLSVLISINKTK</sequence>
<evidence type="ECO:0000256" key="3">
    <source>
        <dbReference type="SAM" id="Phobius"/>
    </source>
</evidence>
<reference evidence="4" key="1">
    <citation type="submission" date="2014-07" db="EMBL/GenBank/DDBJ databases">
        <title>Identification of a novel salt tolerance gene in wild soybean by whole-genome sequencing.</title>
        <authorList>
            <person name="Lam H.-M."/>
            <person name="Qi X."/>
            <person name="Li M.-W."/>
            <person name="Liu X."/>
            <person name="Xie M."/>
            <person name="Ni M."/>
            <person name="Xu X."/>
        </authorList>
    </citation>
    <scope>NUCLEOTIDE SEQUENCE [LARGE SCALE GENOMIC DNA]</scope>
    <source>
        <tissue evidence="4">Root</tissue>
    </source>
</reference>
<dbReference type="GO" id="GO:0005880">
    <property type="term" value="C:nuclear microtubule"/>
    <property type="evidence" value="ECO:0007669"/>
    <property type="project" value="TreeGrafter"/>
</dbReference>
<dbReference type="PANTHER" id="PTHR31807">
    <property type="entry name" value="AUGMIN FAMILY MEMBER"/>
    <property type="match status" value="1"/>
</dbReference>
<proteinExistence type="inferred from homology"/>
<evidence type="ECO:0000256" key="1">
    <source>
        <dbReference type="ARBA" id="ARBA00010016"/>
    </source>
</evidence>
<organism evidence="4">
    <name type="scientific">Glycine soja</name>
    <name type="common">Wild soybean</name>
    <dbReference type="NCBI Taxonomy" id="3848"/>
    <lineage>
        <taxon>Eukaryota</taxon>
        <taxon>Viridiplantae</taxon>
        <taxon>Streptophyta</taxon>
        <taxon>Embryophyta</taxon>
        <taxon>Tracheophyta</taxon>
        <taxon>Spermatophyta</taxon>
        <taxon>Magnoliopsida</taxon>
        <taxon>eudicotyledons</taxon>
        <taxon>Gunneridae</taxon>
        <taxon>Pentapetalae</taxon>
        <taxon>rosids</taxon>
        <taxon>fabids</taxon>
        <taxon>Fabales</taxon>
        <taxon>Fabaceae</taxon>
        <taxon>Papilionoideae</taxon>
        <taxon>50 kb inversion clade</taxon>
        <taxon>NPAAA clade</taxon>
        <taxon>indigoferoid/millettioid clade</taxon>
        <taxon>Phaseoleae</taxon>
        <taxon>Glycine</taxon>
        <taxon>Glycine subgen. Soja</taxon>
    </lineage>
</organism>
<evidence type="ECO:0000256" key="2">
    <source>
        <dbReference type="SAM" id="MobiDB-lite"/>
    </source>
</evidence>
<feature type="compositionally biased region" description="Polar residues" evidence="2">
    <location>
        <begin position="8"/>
        <end position="24"/>
    </location>
</feature>
<keyword evidence="3" id="KW-1133">Transmembrane helix</keyword>
<evidence type="ECO:0000313" key="4">
    <source>
        <dbReference type="EMBL" id="KHN24873.1"/>
    </source>
</evidence>
<gene>
    <name evidence="4" type="ORF">glysoja_048783</name>
</gene>
<dbReference type="GO" id="GO:0051225">
    <property type="term" value="P:spindle assembly"/>
    <property type="evidence" value="ECO:0007669"/>
    <property type="project" value="TreeGrafter"/>
</dbReference>
<dbReference type="InterPro" id="IPR007573">
    <property type="entry name" value="QWRF"/>
</dbReference>
<evidence type="ECO:0008006" key="5">
    <source>
        <dbReference type="Google" id="ProtNLM"/>
    </source>
</evidence>
<dbReference type="GO" id="GO:0005737">
    <property type="term" value="C:cytoplasm"/>
    <property type="evidence" value="ECO:0007669"/>
    <property type="project" value="TreeGrafter"/>
</dbReference>
<dbReference type="GO" id="GO:0008017">
    <property type="term" value="F:microtubule binding"/>
    <property type="evidence" value="ECO:0007669"/>
    <property type="project" value="TreeGrafter"/>
</dbReference>
<comment type="similarity">
    <text evidence="1">Belongs to the QWRF family.</text>
</comment>
<keyword evidence="3" id="KW-0812">Transmembrane</keyword>
<feature type="region of interest" description="Disordered" evidence="2">
    <location>
        <begin position="41"/>
        <end position="60"/>
    </location>
</feature>